<keyword evidence="3" id="KW-1185">Reference proteome</keyword>
<proteinExistence type="predicted"/>
<protein>
    <submittedName>
        <fullName evidence="2">DUF302 domain-containing protein</fullName>
    </submittedName>
</protein>
<name>A0ABX5ZTD7_STRTE</name>
<dbReference type="RefSeq" id="WP_150154752.1">
    <property type="nucleotide sequence ID" value="NZ_CP043959.1"/>
</dbReference>
<gene>
    <name evidence="2" type="ORF">F3L20_14590</name>
</gene>
<dbReference type="PANTHER" id="PTHR38342">
    <property type="entry name" value="SLR5037 PROTEIN"/>
    <property type="match status" value="1"/>
</dbReference>
<dbReference type="Gene3D" id="3.30.310.70">
    <property type="entry name" value="TT1751-like domain"/>
    <property type="match status" value="1"/>
</dbReference>
<dbReference type="InterPro" id="IPR035923">
    <property type="entry name" value="TT1751-like_sf"/>
</dbReference>
<dbReference type="EMBL" id="CP043959">
    <property type="protein sequence ID" value="QER86957.1"/>
    <property type="molecule type" value="Genomic_DNA"/>
</dbReference>
<dbReference type="PANTHER" id="PTHR38342:SF2">
    <property type="entry name" value="INNER MEMBRANE OR EXPORTED"/>
    <property type="match status" value="1"/>
</dbReference>
<sequence>MRDASGMITVPGSRSFHDTVERVCAGVTSAGYHVFARVDHAGNAVEAGMDLPPTVLVLFGKPDVGTELMQDRRTAGVDLPSKILVWEDERGAVRMTYTSAQWLADRHGLGEAGTAAARTLGLVAERICEQAA</sequence>
<evidence type="ECO:0000313" key="2">
    <source>
        <dbReference type="EMBL" id="QER86957.1"/>
    </source>
</evidence>
<dbReference type="InterPro" id="IPR005180">
    <property type="entry name" value="DUF302"/>
</dbReference>
<dbReference type="SUPFAM" id="SSF103247">
    <property type="entry name" value="TT1751-like"/>
    <property type="match status" value="1"/>
</dbReference>
<feature type="domain" description="DUF302" evidence="1">
    <location>
        <begin position="38"/>
        <end position="98"/>
    </location>
</feature>
<dbReference type="Proteomes" id="UP000324308">
    <property type="component" value="Chromosome"/>
</dbReference>
<reference evidence="2 3" key="1">
    <citation type="submission" date="2019-09" db="EMBL/GenBank/DDBJ databases">
        <title>Draft genome sequence of the Ebosin-producing strain Streptomyces sp. 139.</title>
        <authorList>
            <person name="Ai L."/>
            <person name="Geng M."/>
            <person name="Ma M."/>
            <person name="Bai L."/>
        </authorList>
    </citation>
    <scope>NUCLEOTIDE SEQUENCE [LARGE SCALE GENOMIC DNA]</scope>
    <source>
        <strain evidence="2 3">139</strain>
    </source>
</reference>
<organism evidence="2 3">
    <name type="scientific">Streptomyces tendae</name>
    <dbReference type="NCBI Taxonomy" id="1932"/>
    <lineage>
        <taxon>Bacteria</taxon>
        <taxon>Bacillati</taxon>
        <taxon>Actinomycetota</taxon>
        <taxon>Actinomycetes</taxon>
        <taxon>Kitasatosporales</taxon>
        <taxon>Streptomycetaceae</taxon>
        <taxon>Streptomyces</taxon>
    </lineage>
</organism>
<evidence type="ECO:0000259" key="1">
    <source>
        <dbReference type="Pfam" id="PF03625"/>
    </source>
</evidence>
<dbReference type="Pfam" id="PF03625">
    <property type="entry name" value="DUF302"/>
    <property type="match status" value="1"/>
</dbReference>
<accession>A0ABX5ZTD7</accession>
<evidence type="ECO:0000313" key="3">
    <source>
        <dbReference type="Proteomes" id="UP000324308"/>
    </source>
</evidence>
<dbReference type="CDD" id="cd14797">
    <property type="entry name" value="DUF302"/>
    <property type="match status" value="1"/>
</dbReference>